<name>A0A0E3NFC1_METTE</name>
<protein>
    <submittedName>
        <fullName evidence="1">Tungstate ABC transporter, periplasmic substrate-binding protein WtpA</fullName>
    </submittedName>
</protein>
<dbReference type="GeneID" id="41602604"/>
<dbReference type="RefSeq" id="WP_148704419.1">
    <property type="nucleotide sequence ID" value="NZ_CP009502.1"/>
</dbReference>
<dbReference type="Gene3D" id="3.40.190.10">
    <property type="entry name" value="Periplasmic binding protein-like II"/>
    <property type="match status" value="1"/>
</dbReference>
<evidence type="ECO:0000313" key="1">
    <source>
        <dbReference type="EMBL" id="AKB15590.1"/>
    </source>
</evidence>
<dbReference type="AlphaFoldDB" id="A0A0E3NFC1"/>
<organism evidence="1 2">
    <name type="scientific">Methanosarcina thermophila CHTI-55</name>
    <dbReference type="NCBI Taxonomy" id="1434121"/>
    <lineage>
        <taxon>Archaea</taxon>
        <taxon>Methanobacteriati</taxon>
        <taxon>Methanobacteriota</taxon>
        <taxon>Stenosarchaea group</taxon>
        <taxon>Methanomicrobia</taxon>
        <taxon>Methanosarcinales</taxon>
        <taxon>Methanosarcinaceae</taxon>
        <taxon>Methanosarcina</taxon>
    </lineage>
</organism>
<proteinExistence type="predicted"/>
<dbReference type="KEGG" id="mthe:MSTHC_1272"/>
<accession>A0A0E3NFC1</accession>
<dbReference type="SUPFAM" id="SSF53850">
    <property type="entry name" value="Periplasmic binding protein-like II"/>
    <property type="match status" value="1"/>
</dbReference>
<dbReference type="Proteomes" id="UP000056925">
    <property type="component" value="Chromosome"/>
</dbReference>
<reference evidence="1 2" key="1">
    <citation type="submission" date="2014-07" db="EMBL/GenBank/DDBJ databases">
        <title>Methanogenic archaea and the global carbon cycle.</title>
        <authorList>
            <person name="Henriksen J.R."/>
            <person name="Luke J."/>
            <person name="Reinhart S."/>
            <person name="Benedict M.N."/>
            <person name="Youngblut N.D."/>
            <person name="Metcalf M.E."/>
            <person name="Whitaker R.J."/>
            <person name="Metcalf W.W."/>
        </authorList>
    </citation>
    <scope>NUCLEOTIDE SEQUENCE [LARGE SCALE GENOMIC DNA]</scope>
    <source>
        <strain evidence="1 2">CHTI-55</strain>
    </source>
</reference>
<evidence type="ECO:0000313" key="2">
    <source>
        <dbReference type="Proteomes" id="UP000056925"/>
    </source>
</evidence>
<dbReference type="HOGENOM" id="CLU_2930265_0_0_2"/>
<sequence>MYGVTIPKNAGKPELAAEFIKLLVEEPGQQIFIENDQPPIVPVITEGRDKIPEELQPLVE</sequence>
<gene>
    <name evidence="1" type="ORF">MSTHC_1272</name>
</gene>
<dbReference type="EMBL" id="CP009502">
    <property type="protein sequence ID" value="AKB15590.1"/>
    <property type="molecule type" value="Genomic_DNA"/>
</dbReference>